<gene>
    <name evidence="1" type="ORF">L207DRAFT_576320</name>
</gene>
<evidence type="ECO:0000313" key="2">
    <source>
        <dbReference type="Proteomes" id="UP000235786"/>
    </source>
</evidence>
<reference evidence="1 2" key="1">
    <citation type="submission" date="2016-04" db="EMBL/GenBank/DDBJ databases">
        <title>A degradative enzymes factory behind the ericoid mycorrhizal symbiosis.</title>
        <authorList>
            <consortium name="DOE Joint Genome Institute"/>
            <person name="Martino E."/>
            <person name="Morin E."/>
            <person name="Grelet G."/>
            <person name="Kuo A."/>
            <person name="Kohler A."/>
            <person name="Daghino S."/>
            <person name="Barry K."/>
            <person name="Choi C."/>
            <person name="Cichocki N."/>
            <person name="Clum A."/>
            <person name="Copeland A."/>
            <person name="Hainaut M."/>
            <person name="Haridas S."/>
            <person name="Labutti K."/>
            <person name="Lindquist E."/>
            <person name="Lipzen A."/>
            <person name="Khouja H.-R."/>
            <person name="Murat C."/>
            <person name="Ohm R."/>
            <person name="Olson A."/>
            <person name="Spatafora J."/>
            <person name="Veneault-Fourrey C."/>
            <person name="Henrissat B."/>
            <person name="Grigoriev I."/>
            <person name="Martin F."/>
            <person name="Perotto S."/>
        </authorList>
    </citation>
    <scope>NUCLEOTIDE SEQUENCE [LARGE SCALE GENOMIC DNA]</scope>
    <source>
        <strain evidence="1 2">F</strain>
    </source>
</reference>
<dbReference type="STRING" id="1149755.A0A2J6S9V8"/>
<name>A0A2J6S9V8_HYAVF</name>
<organism evidence="1 2">
    <name type="scientific">Hyaloscypha variabilis (strain UAMH 11265 / GT02V1 / F)</name>
    <name type="common">Meliniomyces variabilis</name>
    <dbReference type="NCBI Taxonomy" id="1149755"/>
    <lineage>
        <taxon>Eukaryota</taxon>
        <taxon>Fungi</taxon>
        <taxon>Dikarya</taxon>
        <taxon>Ascomycota</taxon>
        <taxon>Pezizomycotina</taxon>
        <taxon>Leotiomycetes</taxon>
        <taxon>Helotiales</taxon>
        <taxon>Hyaloscyphaceae</taxon>
        <taxon>Hyaloscypha</taxon>
        <taxon>Hyaloscypha variabilis</taxon>
    </lineage>
</organism>
<dbReference type="EMBL" id="KZ613938">
    <property type="protein sequence ID" value="PMD47543.1"/>
    <property type="molecule type" value="Genomic_DNA"/>
</dbReference>
<sequence length="202" mass="22744">MALKQKGIIPAGNPTAGSSWKCNPNSNSALYQIENLPSEYKCALFITIISAAIGLSEFFDTITNEAVWVLNINPPTAKLVFMSPYAAQSCINRLQIVTGISLCGSRLKVRYNRAGYLQNDGNATRILQIKGPTEIMKWQYWKRYFDGARVFELDRWIIHPCPDSERARMEVGCARVDGQAQMCLQKTVKDMNLEIKGTEFVR</sequence>
<keyword evidence="2" id="KW-1185">Reference proteome</keyword>
<dbReference type="AlphaFoldDB" id="A0A2J6S9V8"/>
<proteinExistence type="predicted"/>
<dbReference type="Proteomes" id="UP000235786">
    <property type="component" value="Unassembled WGS sequence"/>
</dbReference>
<evidence type="ECO:0000313" key="1">
    <source>
        <dbReference type="EMBL" id="PMD47543.1"/>
    </source>
</evidence>
<protein>
    <submittedName>
        <fullName evidence="1">Uncharacterized protein</fullName>
    </submittedName>
</protein>
<accession>A0A2J6S9V8</accession>
<dbReference type="OrthoDB" id="3508416at2759"/>